<dbReference type="InterPro" id="IPR009722">
    <property type="entry name" value="YjiK/CarP"/>
</dbReference>
<evidence type="ECO:0000256" key="3">
    <source>
        <dbReference type="ARBA" id="ARBA00023136"/>
    </source>
</evidence>
<keyword evidence="6" id="KW-1185">Reference proteome</keyword>
<evidence type="ECO:0000313" key="6">
    <source>
        <dbReference type="Proteomes" id="UP000676169"/>
    </source>
</evidence>
<dbReference type="EMBL" id="CP073100">
    <property type="protein sequence ID" value="QUE49423.1"/>
    <property type="molecule type" value="Genomic_DNA"/>
</dbReference>
<gene>
    <name evidence="5" type="ORF">KBB96_11120</name>
</gene>
<keyword evidence="3" id="KW-0472">Membrane</keyword>
<evidence type="ECO:0000256" key="2">
    <source>
        <dbReference type="ARBA" id="ARBA00022475"/>
    </source>
</evidence>
<dbReference type="GO" id="GO:0005886">
    <property type="term" value="C:plasma membrane"/>
    <property type="evidence" value="ECO:0007669"/>
    <property type="project" value="UniProtKB-SubCell"/>
</dbReference>
<dbReference type="KEGG" id="lamb:KBB96_11120"/>
<feature type="signal peptide" evidence="4">
    <location>
        <begin position="1"/>
        <end position="20"/>
    </location>
</feature>
<dbReference type="Pfam" id="PF06977">
    <property type="entry name" value="SdiA-regulated"/>
    <property type="match status" value="1"/>
</dbReference>
<proteinExistence type="predicted"/>
<organism evidence="5 6">
    <name type="scientific">Luteolibacter ambystomatis</name>
    <dbReference type="NCBI Taxonomy" id="2824561"/>
    <lineage>
        <taxon>Bacteria</taxon>
        <taxon>Pseudomonadati</taxon>
        <taxon>Verrucomicrobiota</taxon>
        <taxon>Verrucomicrobiia</taxon>
        <taxon>Verrucomicrobiales</taxon>
        <taxon>Verrucomicrobiaceae</taxon>
        <taxon>Luteolibacter</taxon>
    </lineage>
</organism>
<sequence length="366" mass="38974">MNAHPSILAAIPALAVAAQAAPLHDFTSARVYALDSICSEASGVAYSRNTDSLYVIGDEGGNFIELSKTGQVKSSMLLHNFNSSADPEGVAYLGNGRFMLALERMRRGYFIDYVPGAEATRINNTGPIFLGDGSVQDNIGLEGICYDPLTDSLWGVKERDPVMAYVMTGYTTNQPVVTMPIKGSKFINAGLSSMSDVYVLANCATFSASDPRRQNILFLGRDDKRIVEMTRTGTVVDTLDIAFLNRGTIEGLTMDDDGVLYLVSEQITAASPGQPSEGLSSRLIVLTPAPLKVMTSDIVRSGSQMTAALTWGSSVGVSYVIEYTPDLSSPWAAVSGVQTAVGAFTSATSAPVTGQKGFFRVRQTTP</sequence>
<dbReference type="Proteomes" id="UP000676169">
    <property type="component" value="Chromosome"/>
</dbReference>
<dbReference type="RefSeq" id="WP_211629486.1">
    <property type="nucleotide sequence ID" value="NZ_CP073100.1"/>
</dbReference>
<keyword evidence="2" id="KW-1003">Cell membrane</keyword>
<name>A0A975IY19_9BACT</name>
<evidence type="ECO:0000256" key="1">
    <source>
        <dbReference type="ARBA" id="ARBA00004236"/>
    </source>
</evidence>
<dbReference type="SUPFAM" id="SSF50956">
    <property type="entry name" value="Thermostable phytase (3-phytase)"/>
    <property type="match status" value="1"/>
</dbReference>
<keyword evidence="4" id="KW-0732">Signal</keyword>
<dbReference type="AlphaFoldDB" id="A0A975IY19"/>
<feature type="chain" id="PRO_5037363470" evidence="4">
    <location>
        <begin position="21"/>
        <end position="366"/>
    </location>
</feature>
<comment type="subcellular location">
    <subcellularLocation>
        <location evidence="1">Cell membrane</location>
    </subcellularLocation>
</comment>
<evidence type="ECO:0000256" key="4">
    <source>
        <dbReference type="SAM" id="SignalP"/>
    </source>
</evidence>
<reference evidence="5" key="1">
    <citation type="submission" date="2021-04" db="EMBL/GenBank/DDBJ databases">
        <title>Luteolibacter sp. 32A isolated from the skin of an Anderson's salamander (Ambystoma andersonii).</title>
        <authorList>
            <person name="Spergser J."/>
            <person name="Busse H.-J."/>
        </authorList>
    </citation>
    <scope>NUCLEOTIDE SEQUENCE</scope>
    <source>
        <strain evidence="5">32A</strain>
    </source>
</reference>
<protein>
    <submittedName>
        <fullName evidence="5">SdiA-regulated domain-containing protein</fullName>
    </submittedName>
</protein>
<accession>A0A975IY19</accession>
<evidence type="ECO:0000313" key="5">
    <source>
        <dbReference type="EMBL" id="QUE49423.1"/>
    </source>
</evidence>